<feature type="transmembrane region" description="Helical" evidence="9">
    <location>
        <begin position="95"/>
        <end position="116"/>
    </location>
</feature>
<keyword evidence="6" id="KW-0653">Protein transport</keyword>
<evidence type="ECO:0000256" key="5">
    <source>
        <dbReference type="ARBA" id="ARBA00022856"/>
    </source>
</evidence>
<evidence type="ECO:0000313" key="11">
    <source>
        <dbReference type="Proteomes" id="UP000076761"/>
    </source>
</evidence>
<comment type="subcellular location">
    <subcellularLocation>
        <location evidence="1">Membrane</location>
        <topology evidence="1">Multi-pass membrane protein</topology>
    </subcellularLocation>
</comment>
<dbReference type="GO" id="GO:0016020">
    <property type="term" value="C:membrane"/>
    <property type="evidence" value="ECO:0007669"/>
    <property type="project" value="UniProtKB-SubCell"/>
</dbReference>
<dbReference type="GO" id="GO:0035673">
    <property type="term" value="F:oligopeptide transmembrane transporter activity"/>
    <property type="evidence" value="ECO:0007669"/>
    <property type="project" value="InterPro"/>
</dbReference>
<feature type="transmembrane region" description="Helical" evidence="9">
    <location>
        <begin position="69"/>
        <end position="89"/>
    </location>
</feature>
<proteinExistence type="inferred from homology"/>
<evidence type="ECO:0000313" key="10">
    <source>
        <dbReference type="EMBL" id="KZT24758.1"/>
    </source>
</evidence>
<dbReference type="InterPro" id="IPR004648">
    <property type="entry name" value="Oligpept_transpt"/>
</dbReference>
<evidence type="ECO:0000256" key="3">
    <source>
        <dbReference type="ARBA" id="ARBA00022448"/>
    </source>
</evidence>
<comment type="similarity">
    <text evidence="2">Belongs to the oligopeptide OPT transporter family.</text>
</comment>
<dbReference type="GO" id="GO:0015031">
    <property type="term" value="P:protein transport"/>
    <property type="evidence" value="ECO:0007669"/>
    <property type="project" value="UniProtKB-KW"/>
</dbReference>
<dbReference type="EMBL" id="KV425575">
    <property type="protein sequence ID" value="KZT24758.1"/>
    <property type="molecule type" value="Genomic_DNA"/>
</dbReference>
<dbReference type="Proteomes" id="UP000076761">
    <property type="component" value="Unassembled WGS sequence"/>
</dbReference>
<keyword evidence="5" id="KW-0571">Peptide transport</keyword>
<feature type="transmembrane region" description="Helical" evidence="9">
    <location>
        <begin position="375"/>
        <end position="395"/>
    </location>
</feature>
<keyword evidence="3" id="KW-0813">Transport</keyword>
<feature type="transmembrane region" description="Helical" evidence="9">
    <location>
        <begin position="568"/>
        <end position="590"/>
    </location>
</feature>
<keyword evidence="11" id="KW-1185">Reference proteome</keyword>
<feature type="transmembrane region" description="Helical" evidence="9">
    <location>
        <begin position="432"/>
        <end position="450"/>
    </location>
</feature>
<organism evidence="10 11">
    <name type="scientific">Neolentinus lepideus HHB14362 ss-1</name>
    <dbReference type="NCBI Taxonomy" id="1314782"/>
    <lineage>
        <taxon>Eukaryota</taxon>
        <taxon>Fungi</taxon>
        <taxon>Dikarya</taxon>
        <taxon>Basidiomycota</taxon>
        <taxon>Agaricomycotina</taxon>
        <taxon>Agaricomycetes</taxon>
        <taxon>Gloeophyllales</taxon>
        <taxon>Gloeophyllaceae</taxon>
        <taxon>Neolentinus</taxon>
    </lineage>
</organism>
<dbReference type="PANTHER" id="PTHR22601">
    <property type="entry name" value="ISP4 LIKE PROTEIN"/>
    <property type="match status" value="1"/>
</dbReference>
<gene>
    <name evidence="10" type="ORF">NEOLEDRAFT_1178853</name>
</gene>
<reference evidence="10 11" key="1">
    <citation type="journal article" date="2016" name="Mol. Biol. Evol.">
        <title>Comparative Genomics of Early-Diverging Mushroom-Forming Fungi Provides Insights into the Origins of Lignocellulose Decay Capabilities.</title>
        <authorList>
            <person name="Nagy L.G."/>
            <person name="Riley R."/>
            <person name="Tritt A."/>
            <person name="Adam C."/>
            <person name="Daum C."/>
            <person name="Floudas D."/>
            <person name="Sun H."/>
            <person name="Yadav J.S."/>
            <person name="Pangilinan J."/>
            <person name="Larsson K.H."/>
            <person name="Matsuura K."/>
            <person name="Barry K."/>
            <person name="Labutti K."/>
            <person name="Kuo R."/>
            <person name="Ohm R.A."/>
            <person name="Bhattacharya S.S."/>
            <person name="Shirouzu T."/>
            <person name="Yoshinaga Y."/>
            <person name="Martin F.M."/>
            <person name="Grigoriev I.V."/>
            <person name="Hibbett D.S."/>
        </authorList>
    </citation>
    <scope>NUCLEOTIDE SEQUENCE [LARGE SCALE GENOMIC DNA]</scope>
    <source>
        <strain evidence="10 11">HHB14362 ss-1</strain>
    </source>
</reference>
<feature type="transmembrane region" description="Helical" evidence="9">
    <location>
        <begin position="227"/>
        <end position="260"/>
    </location>
</feature>
<protein>
    <submittedName>
        <fullName evidence="10">OPT oligopeptide transporter</fullName>
    </submittedName>
</protein>
<evidence type="ECO:0000256" key="4">
    <source>
        <dbReference type="ARBA" id="ARBA00022692"/>
    </source>
</evidence>
<sequence length="759" mass="84802">MDESKTTEKTHSDAVAEITSVGANESVDVENISDFEKEEYLVEDYARDVAIKVLSTQDDETQPAFTFRFLFLGFGLSAFGSVLAQIYYFKPQTVSVAQLFLLLISYFLGNGLAWIIPRKGVFGFLNPGPFNIKEHTAIIIMCSTASVSATASEIIAVEDLFYNHTLNPGLAIFMLFASQLLGYGFAGILRDFLVFPTQTWWPTSITSANVLQALHFDRTLASRRVRMFWIVFGGVAVWEIVPQYMFPVLSGFSIICLIANGRGDVVRNLFGGASNNEGTGLLAACFDWNYIGSGCLWQPLQTQLNQDIGLVMTYIFMMALYYGNVWKAKNFPFMSQALFNEDGSEYNQTLILTNNEFDSEKYAQQGPAYFSASNAWFLLVSNLALGSCLVHVLLWHWNQISGAFKFIGLRHGHDVDDPHHNVMKKYKQVPQWWFILLFLAAFATAQATNYKGDSGLPWWALIVLLIMCFILTVIYGYLDSITGFALSWFGSGFFQMIVAFMVPGKPVANMYGTLYGQNTMNQALSLMSDFKLGQYTKLPDRFSTPPFTCSARLLTCLCKLRSDCRVTFFAQIAGTIVGGVLNYIMLINIIDNNRPALLSLSGTRLWSGQNPQSYNSNAISWGALGPEMFGRGGTYVMVPVSLAIGLVLPVPFWLLHKKFPKAGFNYVIMPIVTQYSAWLTVGINTSIMFSVLIGIFTQYFVRRRYPRWFSKDGGTQVMIFILSFAVFGAAGTAYNFPTWWGNPSLDQGLSADRCKAPPE</sequence>
<feature type="transmembrane region" description="Helical" evidence="9">
    <location>
        <begin position="485"/>
        <end position="502"/>
    </location>
</feature>
<keyword evidence="8 9" id="KW-0472">Membrane</keyword>
<keyword evidence="4 9" id="KW-0812">Transmembrane</keyword>
<evidence type="ECO:0000256" key="9">
    <source>
        <dbReference type="SAM" id="Phobius"/>
    </source>
</evidence>
<feature type="transmembrane region" description="Helical" evidence="9">
    <location>
        <begin position="456"/>
        <end position="478"/>
    </location>
</feature>
<evidence type="ECO:0000256" key="6">
    <source>
        <dbReference type="ARBA" id="ARBA00022927"/>
    </source>
</evidence>
<feature type="transmembrane region" description="Helical" evidence="9">
    <location>
        <begin position="169"/>
        <end position="189"/>
    </location>
</feature>
<feature type="transmembrane region" description="Helical" evidence="9">
    <location>
        <begin position="717"/>
        <end position="736"/>
    </location>
</feature>
<dbReference type="AlphaFoldDB" id="A0A165S742"/>
<dbReference type="OrthoDB" id="9986677at2759"/>
<evidence type="ECO:0000256" key="7">
    <source>
        <dbReference type="ARBA" id="ARBA00022989"/>
    </source>
</evidence>
<feature type="transmembrane region" description="Helical" evidence="9">
    <location>
        <begin position="309"/>
        <end position="326"/>
    </location>
</feature>
<dbReference type="NCBIfam" id="TIGR00728">
    <property type="entry name" value="OPT_sfam"/>
    <property type="match status" value="1"/>
</dbReference>
<dbReference type="InterPro" id="IPR004813">
    <property type="entry name" value="OPT"/>
</dbReference>
<feature type="transmembrane region" description="Helical" evidence="9">
    <location>
        <begin position="675"/>
        <end position="696"/>
    </location>
</feature>
<evidence type="ECO:0000256" key="8">
    <source>
        <dbReference type="ARBA" id="ARBA00023136"/>
    </source>
</evidence>
<accession>A0A165S742</accession>
<feature type="transmembrane region" description="Helical" evidence="9">
    <location>
        <begin position="635"/>
        <end position="655"/>
    </location>
</feature>
<dbReference type="InParanoid" id="A0A165S742"/>
<name>A0A165S742_9AGAM</name>
<keyword evidence="7 9" id="KW-1133">Transmembrane helix</keyword>
<dbReference type="Pfam" id="PF03169">
    <property type="entry name" value="OPT"/>
    <property type="match status" value="2"/>
</dbReference>
<evidence type="ECO:0000256" key="1">
    <source>
        <dbReference type="ARBA" id="ARBA00004141"/>
    </source>
</evidence>
<evidence type="ECO:0000256" key="2">
    <source>
        <dbReference type="ARBA" id="ARBA00008807"/>
    </source>
</evidence>